<dbReference type="Proteomes" id="UP001206572">
    <property type="component" value="Unassembled WGS sequence"/>
</dbReference>
<comment type="caution">
    <text evidence="1">The sequence shown here is derived from an EMBL/GenBank/DDBJ whole genome shotgun (WGS) entry which is preliminary data.</text>
</comment>
<evidence type="ECO:0000313" key="1">
    <source>
        <dbReference type="EMBL" id="MCS0597502.1"/>
    </source>
</evidence>
<protein>
    <submittedName>
        <fullName evidence="1">Uncharacterized protein</fullName>
    </submittedName>
</protein>
<organism evidence="1 2">
    <name type="scientific">Massilia agri</name>
    <dbReference type="NCBI Taxonomy" id="1886785"/>
    <lineage>
        <taxon>Bacteria</taxon>
        <taxon>Pseudomonadati</taxon>
        <taxon>Pseudomonadota</taxon>
        <taxon>Betaproteobacteria</taxon>
        <taxon>Burkholderiales</taxon>
        <taxon>Oxalobacteraceae</taxon>
        <taxon>Telluria group</taxon>
        <taxon>Massilia</taxon>
    </lineage>
</organism>
<gene>
    <name evidence="1" type="ORF">NX780_14215</name>
</gene>
<dbReference type="EMBL" id="JANUHA010000009">
    <property type="protein sequence ID" value="MCS0597502.1"/>
    <property type="molecule type" value="Genomic_DNA"/>
</dbReference>
<dbReference type="RefSeq" id="WP_258828527.1">
    <property type="nucleotide sequence ID" value="NZ_JANUHA010000009.1"/>
</dbReference>
<proteinExistence type="predicted"/>
<accession>A0ABT2AMM2</accession>
<keyword evidence="2" id="KW-1185">Reference proteome</keyword>
<name>A0ABT2AMM2_9BURK</name>
<sequence>MNLEAAIWYLFASREFFEAAARESEATLEWFGKLAISKHVADFGRNNQIFDTFKTWTRDFRRGAELATLGDYEFIWDTARCVSGDVRGMMEQPLLSWMTKAEYREFSEVKINRMMSYARQITRVLNNAMTAAECFFDRDPDCPERADDDDGFAGEEIIKSFRSNIERFDNMLSWKLPEPLKEYIIDKSTSCMTGEEVPWTGVWYPDTGLERHSLTFAIKGLRMQPAFRIVKTKEELKSEGAYLPRSETVAVATLWHPVIPSLQPEERTRELLAKAGQLCPKAGIWQTQDVNASERNFKMNEAMANLGSAYGLTVWRWLRDG</sequence>
<reference evidence="1 2" key="1">
    <citation type="submission" date="2022-08" db="EMBL/GenBank/DDBJ databases">
        <title>Reclassification of Massilia species as members of the genera Telluria, Duganella, Pseudoduganella, Mokoshia gen. nov. and Zemynaea gen. nov. using orthogonal and non-orthogonal genome-based approaches.</title>
        <authorList>
            <person name="Bowman J.P."/>
        </authorList>
    </citation>
    <scope>NUCLEOTIDE SEQUENCE [LARGE SCALE GENOMIC DNA]</scope>
    <source>
        <strain evidence="1 2">JCM 31661</strain>
    </source>
</reference>
<evidence type="ECO:0000313" key="2">
    <source>
        <dbReference type="Proteomes" id="UP001206572"/>
    </source>
</evidence>